<dbReference type="Proteomes" id="UP000215914">
    <property type="component" value="Unassembled WGS sequence"/>
</dbReference>
<dbReference type="EMBL" id="MNCJ02000330">
    <property type="protein sequence ID" value="KAF5765282.1"/>
    <property type="molecule type" value="Genomic_DNA"/>
</dbReference>
<dbReference type="AlphaFoldDB" id="A0A9K3H2Q1"/>
<keyword evidence="2" id="KW-1185">Reference proteome</keyword>
<dbReference type="Gramene" id="mRNA:HanXRQr2_Chr15g0701941">
    <property type="protein sequence ID" value="mRNA:HanXRQr2_Chr15g0701941"/>
    <property type="gene ID" value="HanXRQr2_Chr15g0701941"/>
</dbReference>
<organism evidence="1 2">
    <name type="scientific">Helianthus annuus</name>
    <name type="common">Common sunflower</name>
    <dbReference type="NCBI Taxonomy" id="4232"/>
    <lineage>
        <taxon>Eukaryota</taxon>
        <taxon>Viridiplantae</taxon>
        <taxon>Streptophyta</taxon>
        <taxon>Embryophyta</taxon>
        <taxon>Tracheophyta</taxon>
        <taxon>Spermatophyta</taxon>
        <taxon>Magnoliopsida</taxon>
        <taxon>eudicotyledons</taxon>
        <taxon>Gunneridae</taxon>
        <taxon>Pentapetalae</taxon>
        <taxon>asterids</taxon>
        <taxon>campanulids</taxon>
        <taxon>Asterales</taxon>
        <taxon>Asteraceae</taxon>
        <taxon>Asteroideae</taxon>
        <taxon>Heliantheae alliance</taxon>
        <taxon>Heliantheae</taxon>
        <taxon>Helianthus</taxon>
    </lineage>
</organism>
<evidence type="ECO:0000313" key="1">
    <source>
        <dbReference type="EMBL" id="KAF5765282.1"/>
    </source>
</evidence>
<reference evidence="1" key="2">
    <citation type="submission" date="2020-06" db="EMBL/GenBank/DDBJ databases">
        <title>Helianthus annuus Genome sequencing and assembly Release 2.</title>
        <authorList>
            <person name="Gouzy J."/>
            <person name="Langlade N."/>
            <person name="Munos S."/>
        </authorList>
    </citation>
    <scope>NUCLEOTIDE SEQUENCE</scope>
    <source>
        <tissue evidence="1">Leaves</tissue>
    </source>
</reference>
<name>A0A9K3H2Q1_HELAN</name>
<comment type="caution">
    <text evidence="1">The sequence shown here is derived from an EMBL/GenBank/DDBJ whole genome shotgun (WGS) entry which is preliminary data.</text>
</comment>
<proteinExistence type="predicted"/>
<reference evidence="1" key="1">
    <citation type="journal article" date="2017" name="Nature">
        <title>The sunflower genome provides insights into oil metabolism, flowering and Asterid evolution.</title>
        <authorList>
            <person name="Badouin H."/>
            <person name="Gouzy J."/>
            <person name="Grassa C.J."/>
            <person name="Murat F."/>
            <person name="Staton S.E."/>
            <person name="Cottret L."/>
            <person name="Lelandais-Briere C."/>
            <person name="Owens G.L."/>
            <person name="Carrere S."/>
            <person name="Mayjonade B."/>
            <person name="Legrand L."/>
            <person name="Gill N."/>
            <person name="Kane N.C."/>
            <person name="Bowers J.E."/>
            <person name="Hubner S."/>
            <person name="Bellec A."/>
            <person name="Berard A."/>
            <person name="Berges H."/>
            <person name="Blanchet N."/>
            <person name="Boniface M.C."/>
            <person name="Brunel D."/>
            <person name="Catrice O."/>
            <person name="Chaidir N."/>
            <person name="Claudel C."/>
            <person name="Donnadieu C."/>
            <person name="Faraut T."/>
            <person name="Fievet G."/>
            <person name="Helmstetter N."/>
            <person name="King M."/>
            <person name="Knapp S.J."/>
            <person name="Lai Z."/>
            <person name="Le Paslier M.C."/>
            <person name="Lippi Y."/>
            <person name="Lorenzon L."/>
            <person name="Mandel J.R."/>
            <person name="Marage G."/>
            <person name="Marchand G."/>
            <person name="Marquand E."/>
            <person name="Bret-Mestries E."/>
            <person name="Morien E."/>
            <person name="Nambeesan S."/>
            <person name="Nguyen T."/>
            <person name="Pegot-Espagnet P."/>
            <person name="Pouilly N."/>
            <person name="Raftis F."/>
            <person name="Sallet E."/>
            <person name="Schiex T."/>
            <person name="Thomas J."/>
            <person name="Vandecasteele C."/>
            <person name="Vares D."/>
            <person name="Vear F."/>
            <person name="Vautrin S."/>
            <person name="Crespi M."/>
            <person name="Mangin B."/>
            <person name="Burke J.M."/>
            <person name="Salse J."/>
            <person name="Munos S."/>
            <person name="Vincourt P."/>
            <person name="Rieseberg L.H."/>
            <person name="Langlade N.B."/>
        </authorList>
    </citation>
    <scope>NUCLEOTIDE SEQUENCE</scope>
    <source>
        <tissue evidence="1">Leaves</tissue>
    </source>
</reference>
<sequence>MIQSTYRILAFLNRWEDETKLLLVGTIASSRNIDKTTKLSVIYVGLA</sequence>
<protein>
    <submittedName>
        <fullName evidence="1">Uncharacterized protein</fullName>
    </submittedName>
</protein>
<accession>A0A9K3H2Q1</accession>
<gene>
    <name evidence="1" type="ORF">HanXRQr2_Chr15g0701941</name>
</gene>
<evidence type="ECO:0000313" key="2">
    <source>
        <dbReference type="Proteomes" id="UP000215914"/>
    </source>
</evidence>